<accession>A0ABU3KLN4</accession>
<dbReference type="RefSeq" id="WP_313874130.1">
    <property type="nucleotide sequence ID" value="NZ_JAVBIK010000001.1"/>
</dbReference>
<dbReference type="EMBL" id="JAVBIK010000001">
    <property type="protein sequence ID" value="MDT7518358.1"/>
    <property type="molecule type" value="Genomic_DNA"/>
</dbReference>
<reference evidence="2 3" key="1">
    <citation type="submission" date="2023-08" db="EMBL/GenBank/DDBJ databases">
        <title>Rhodoferax potami sp. nov. and Rhodoferax mekongensis sp. nov., isolated from the Mekong River in Thailand.</title>
        <authorList>
            <person name="Kitikhun S."/>
            <person name="Charoenyingcharoen P."/>
            <person name="Siriarchawattana P."/>
            <person name="Likhitrattanapisal S."/>
            <person name="Nilsakha T."/>
            <person name="Chanpet A."/>
            <person name="Rattanawaree P."/>
            <person name="Ingsriswang S."/>
        </authorList>
    </citation>
    <scope>NUCLEOTIDE SEQUENCE [LARGE SCALE GENOMIC DNA]</scope>
    <source>
        <strain evidence="2 3">TBRC 17660</strain>
    </source>
</reference>
<proteinExistence type="predicted"/>
<keyword evidence="1" id="KW-0472">Membrane</keyword>
<comment type="caution">
    <text evidence="2">The sequence shown here is derived from an EMBL/GenBank/DDBJ whole genome shotgun (WGS) entry which is preliminary data.</text>
</comment>
<evidence type="ECO:0000256" key="1">
    <source>
        <dbReference type="SAM" id="Phobius"/>
    </source>
</evidence>
<feature type="transmembrane region" description="Helical" evidence="1">
    <location>
        <begin position="38"/>
        <end position="63"/>
    </location>
</feature>
<protein>
    <submittedName>
        <fullName evidence="2">Uncharacterized protein</fullName>
    </submittedName>
</protein>
<keyword evidence="1" id="KW-0812">Transmembrane</keyword>
<keyword evidence="3" id="KW-1185">Reference proteome</keyword>
<feature type="transmembrane region" description="Helical" evidence="1">
    <location>
        <begin position="70"/>
        <end position="89"/>
    </location>
</feature>
<evidence type="ECO:0000313" key="2">
    <source>
        <dbReference type="EMBL" id="MDT7518358.1"/>
    </source>
</evidence>
<evidence type="ECO:0000313" key="3">
    <source>
        <dbReference type="Proteomes" id="UP001321700"/>
    </source>
</evidence>
<gene>
    <name evidence="2" type="ORF">RAE19_06375</name>
</gene>
<organism evidence="2 3">
    <name type="scientific">Rhodoferax potami</name>
    <dbReference type="NCBI Taxonomy" id="3068338"/>
    <lineage>
        <taxon>Bacteria</taxon>
        <taxon>Pseudomonadati</taxon>
        <taxon>Pseudomonadota</taxon>
        <taxon>Betaproteobacteria</taxon>
        <taxon>Burkholderiales</taxon>
        <taxon>Comamonadaceae</taxon>
        <taxon>Rhodoferax</taxon>
    </lineage>
</organism>
<feature type="transmembrane region" description="Helical" evidence="1">
    <location>
        <begin position="109"/>
        <end position="128"/>
    </location>
</feature>
<name>A0ABU3KLN4_9BURK</name>
<dbReference type="Proteomes" id="UP001321700">
    <property type="component" value="Unassembled WGS sequence"/>
</dbReference>
<keyword evidence="1" id="KW-1133">Transmembrane helix</keyword>
<sequence>MLSRFFVVTIAYLLSLPGLIMALAMVAEELKSPRSVFVLAVCWAVTVVMHFMSHIAMSFAWVLDLRVGKVGALTGAVLTVIGFLAYPLFQSVHAHGWSEALQSMALFWAYGGLFLAPYWGLGGCLFLFHGGQSSETAEAYKSDTAL</sequence>